<keyword evidence="2" id="KW-0520">NAD</keyword>
<dbReference type="Proteomes" id="UP001167160">
    <property type="component" value="Unassembled WGS sequence"/>
</dbReference>
<keyword evidence="5" id="KW-1185">Reference proteome</keyword>
<reference evidence="4" key="1">
    <citation type="journal article" date="2023" name="Int. J. Syst. Evol. Microbiol.">
        <title>Streptomyces meridianus sp. nov. isolated from brackish water of the Tagus estuary in Alcochete, Portugal.</title>
        <authorList>
            <person name="Santos J.D.N."/>
            <person name="Klimek D."/>
            <person name="Calusinska M."/>
            <person name="Lobo Da Cunha A."/>
            <person name="Catita J."/>
            <person name="Goncalves H."/>
            <person name="Gonzalez I."/>
            <person name="Reyes F."/>
            <person name="Lage O.M."/>
        </authorList>
    </citation>
    <scope>NUCLEOTIDE SEQUENCE</scope>
    <source>
        <strain evidence="4">MTZ3.1</strain>
    </source>
</reference>
<evidence type="ECO:0000313" key="5">
    <source>
        <dbReference type="Proteomes" id="UP001167160"/>
    </source>
</evidence>
<dbReference type="EMBL" id="JAMQGM010000029">
    <property type="protein sequence ID" value="MCM2578409.1"/>
    <property type="molecule type" value="Genomic_DNA"/>
</dbReference>
<dbReference type="Gene3D" id="3.40.605.10">
    <property type="entry name" value="Aldehyde Dehydrogenase, Chain A, domain 1"/>
    <property type="match status" value="1"/>
</dbReference>
<dbReference type="InterPro" id="IPR016163">
    <property type="entry name" value="Ald_DH_C"/>
</dbReference>
<sequence>MAAELSAVQLIEKHRPTLDRALEAIRSRAYWSPHPEHPKAYGEGGAPGSLGAAEGQAAFDALSGTRIELDQPGTDGWVGGEVSPYGPELGVEYPHPDVDVLLPAMRKAVPAWRDAGAEARSMVCLEILSRISARTHEFAHAVMHTSGQAFMMAFQAGGPHAQDRGLEAVAYAYVEQVRTPDAADWSKPQGKRDPLNLRKQFTPVPRGVSLLIGCNTFPTWNGYPGLFASLATGNPVLVKPHPRAVLPLALTVAVARETLREAGFDPNLVCLAAERPDEGLAKTLAVRPEIRIIDYTGSTSFGDWLEANARQAQVYTEKAGVNTVVVDSTDDYKGMLGNLAFSLSLYSGQMCTTPQNLLIPRDGIDTDQGHRSYDEFVADLATAVEKLLGDDARANALLGAIVNPQVKERLEAASGLGEVALASRTVQNPDFPGATVRTPVIVKLDGSKPDDEASYMSECFGPVSFAVSVDSAADAAALLRRTVREKGAMTVGAYTTSPEVERLVEDVCLEECAQLSLNLTGGVYVNQTAAFSDFHGSGGNPAANAALCDGAFVANRFRTVEVRRPA</sequence>
<keyword evidence="1" id="KW-0560">Oxidoreductase</keyword>
<dbReference type="RefSeq" id="WP_251414930.1">
    <property type="nucleotide sequence ID" value="NZ_JAMQGM010000029.1"/>
</dbReference>
<dbReference type="InterPro" id="IPR016161">
    <property type="entry name" value="Ald_DH/histidinol_DH"/>
</dbReference>
<protein>
    <submittedName>
        <fullName evidence="4">Phenylacetic acid degradation protein PaaN</fullName>
    </submittedName>
</protein>
<evidence type="ECO:0000313" key="4">
    <source>
        <dbReference type="EMBL" id="MCM2578409.1"/>
    </source>
</evidence>
<comment type="caution">
    <text evidence="4">The sequence shown here is derived from an EMBL/GenBank/DDBJ whole genome shotgun (WGS) entry which is preliminary data.</text>
</comment>
<dbReference type="PANTHER" id="PTHR42862">
    <property type="entry name" value="DELTA-1-PYRROLINE-5-CARBOXYLATE DEHYDROGENASE 1, ISOFORM A-RELATED"/>
    <property type="match status" value="1"/>
</dbReference>
<accession>A0ABT0X7A2</accession>
<dbReference type="PANTHER" id="PTHR42862:SF1">
    <property type="entry name" value="DELTA-1-PYRROLINE-5-CARBOXYLATE DEHYDROGENASE 2, ISOFORM A-RELATED"/>
    <property type="match status" value="1"/>
</dbReference>
<evidence type="ECO:0000256" key="1">
    <source>
        <dbReference type="ARBA" id="ARBA00023002"/>
    </source>
</evidence>
<feature type="domain" description="Aldehyde dehydrogenase" evidence="3">
    <location>
        <begin position="97"/>
        <end position="479"/>
    </location>
</feature>
<organism evidence="4 5">
    <name type="scientific">Streptomyces meridianus</name>
    <dbReference type="NCBI Taxonomy" id="2938945"/>
    <lineage>
        <taxon>Bacteria</taxon>
        <taxon>Bacillati</taxon>
        <taxon>Actinomycetota</taxon>
        <taxon>Actinomycetes</taxon>
        <taxon>Kitasatosporales</taxon>
        <taxon>Streptomycetaceae</taxon>
        <taxon>Streptomyces</taxon>
    </lineage>
</organism>
<gene>
    <name evidence="4" type="primary">paaN</name>
    <name evidence="4" type="ORF">M1E25_13745</name>
</gene>
<dbReference type="InterPro" id="IPR050485">
    <property type="entry name" value="Proline_metab_enzyme"/>
</dbReference>
<dbReference type="Gene3D" id="3.40.309.10">
    <property type="entry name" value="Aldehyde Dehydrogenase, Chain A, domain 2"/>
    <property type="match status" value="1"/>
</dbReference>
<proteinExistence type="predicted"/>
<dbReference type="InterPro" id="IPR016162">
    <property type="entry name" value="Ald_DH_N"/>
</dbReference>
<evidence type="ECO:0000256" key="2">
    <source>
        <dbReference type="ARBA" id="ARBA00023027"/>
    </source>
</evidence>
<name>A0ABT0X7A2_9ACTN</name>
<dbReference type="InterPro" id="IPR011975">
    <property type="entry name" value="PaaN_2"/>
</dbReference>
<dbReference type="InterPro" id="IPR015590">
    <property type="entry name" value="Aldehyde_DH_dom"/>
</dbReference>
<dbReference type="Pfam" id="PF00171">
    <property type="entry name" value="Aldedh"/>
    <property type="match status" value="1"/>
</dbReference>
<evidence type="ECO:0000259" key="3">
    <source>
        <dbReference type="Pfam" id="PF00171"/>
    </source>
</evidence>
<dbReference type="NCBIfam" id="TIGR02288">
    <property type="entry name" value="PaaN_2"/>
    <property type="match status" value="1"/>
</dbReference>
<dbReference type="SUPFAM" id="SSF53720">
    <property type="entry name" value="ALDH-like"/>
    <property type="match status" value="1"/>
</dbReference>